<evidence type="ECO:0000259" key="3">
    <source>
        <dbReference type="Pfam" id="PF13439"/>
    </source>
</evidence>
<keyword evidence="4" id="KW-0328">Glycosyltransferase</keyword>
<protein>
    <submittedName>
        <fullName evidence="4">N-acetylgalactosamine-N,N '-diacetylbacillosaminyl-diphospho-undecaprenol 4-alpha-N-acetylgalactosaminyltransferase</fullName>
        <ecNumber evidence="4">2.4.1.291</ecNumber>
    </submittedName>
</protein>
<dbReference type="PANTHER" id="PTHR46401">
    <property type="entry name" value="GLYCOSYLTRANSFERASE WBBK-RELATED"/>
    <property type="match status" value="1"/>
</dbReference>
<evidence type="ECO:0000256" key="1">
    <source>
        <dbReference type="ARBA" id="ARBA00022679"/>
    </source>
</evidence>
<dbReference type="EMBL" id="CACRSU010000048">
    <property type="protein sequence ID" value="VYT47816.1"/>
    <property type="molecule type" value="Genomic_DNA"/>
</dbReference>
<proteinExistence type="predicted"/>
<name>A0A6N2X1U0_9BACE</name>
<dbReference type="Gene3D" id="3.40.50.2000">
    <property type="entry name" value="Glycogen Phosphorylase B"/>
    <property type="match status" value="2"/>
</dbReference>
<gene>
    <name evidence="4" type="primary">pglJ</name>
    <name evidence="4" type="ORF">BILFYP9_04071</name>
</gene>
<dbReference type="EC" id="2.4.1.291" evidence="4"/>
<dbReference type="InterPro" id="IPR001296">
    <property type="entry name" value="Glyco_trans_1"/>
</dbReference>
<dbReference type="Pfam" id="PF00534">
    <property type="entry name" value="Glycos_transf_1"/>
    <property type="match status" value="1"/>
</dbReference>
<dbReference type="InterPro" id="IPR028098">
    <property type="entry name" value="Glyco_trans_4-like_N"/>
</dbReference>
<dbReference type="SUPFAM" id="SSF53756">
    <property type="entry name" value="UDP-Glycosyltransferase/glycogen phosphorylase"/>
    <property type="match status" value="1"/>
</dbReference>
<dbReference type="CDD" id="cd03809">
    <property type="entry name" value="GT4_MtfB-like"/>
    <property type="match status" value="1"/>
</dbReference>
<reference evidence="4" key="1">
    <citation type="submission" date="2019-11" db="EMBL/GenBank/DDBJ databases">
        <authorList>
            <person name="Feng L."/>
        </authorList>
    </citation>
    <scope>NUCLEOTIDE SEQUENCE</scope>
    <source>
        <strain evidence="4">BintestinalisLFYP9</strain>
    </source>
</reference>
<dbReference type="Pfam" id="PF13439">
    <property type="entry name" value="Glyco_transf_4"/>
    <property type="match status" value="1"/>
</dbReference>
<accession>A0A6N2X1U0</accession>
<evidence type="ECO:0000313" key="4">
    <source>
        <dbReference type="EMBL" id="VYT47816.1"/>
    </source>
</evidence>
<keyword evidence="1 4" id="KW-0808">Transferase</keyword>
<feature type="domain" description="Glycosyl transferase family 1" evidence="2">
    <location>
        <begin position="188"/>
        <end position="344"/>
    </location>
</feature>
<dbReference type="PANTHER" id="PTHR46401:SF2">
    <property type="entry name" value="GLYCOSYLTRANSFERASE WBBK-RELATED"/>
    <property type="match status" value="1"/>
</dbReference>
<feature type="domain" description="Glycosyltransferase subfamily 4-like N-terminal" evidence="3">
    <location>
        <begin position="21"/>
        <end position="178"/>
    </location>
</feature>
<sequence>MTNMEQPHILYDSQIFDLQKFGGISRYFCEIISKLGMAYDISVRFTENHYLAQAKLARHRIHAPHFFFKHYKKRLLLENQKLTNRLLQTSSPYLFHPTYYNPSFLEHIGDHPYVITVHDMIHELFPEYFHDAKEVMAQKKEVITKASRIIAISENTKKDIVNILNIDPQKIDVIYHGTSIKSHHGKDELSLPNRYILFVGDRTLYKNFQRLLEAFAIIHKTDQDLYLLCTGHPFNWEEKKLIDKLNITDKIIQISINDRNLNELYGRALLFVFPSLYEGFGIPILEAYACKCPVVLSNASCFPEIAGNAGAYFDPYSIESMVQTLTETIGDSEKRASLVAAGIERLQLYSWEKATRETEKVYQKVLNETLNPKTSIK</sequence>
<dbReference type="AlphaFoldDB" id="A0A6N2X1U0"/>
<organism evidence="4">
    <name type="scientific">Bacteroides intestinalis</name>
    <dbReference type="NCBI Taxonomy" id="329854"/>
    <lineage>
        <taxon>Bacteria</taxon>
        <taxon>Pseudomonadati</taxon>
        <taxon>Bacteroidota</taxon>
        <taxon>Bacteroidia</taxon>
        <taxon>Bacteroidales</taxon>
        <taxon>Bacteroidaceae</taxon>
        <taxon>Bacteroides</taxon>
    </lineage>
</organism>
<evidence type="ECO:0000259" key="2">
    <source>
        <dbReference type="Pfam" id="PF00534"/>
    </source>
</evidence>
<dbReference type="GO" id="GO:0016757">
    <property type="term" value="F:glycosyltransferase activity"/>
    <property type="evidence" value="ECO:0007669"/>
    <property type="project" value="UniProtKB-KW"/>
</dbReference>